<sequence>MIGIGTRGKPGGLFLQKATHDFDYINHLIGLKPVSVCAVKSKQIFKGNKPEGLYCKDCAEYHTCPESPFVLKHFKSEESHGEMCAFAVDTGNEDAGSALVVYESGMHVSYSQNFFARKGAAKRGGHVNRLRGDSRI</sequence>
<dbReference type="Gene3D" id="3.30.360.10">
    <property type="entry name" value="Dihydrodipicolinate Reductase, domain 2"/>
    <property type="match status" value="1"/>
</dbReference>
<dbReference type="EMBL" id="JAPDIA010000003">
    <property type="protein sequence ID" value="MDG0809809.1"/>
    <property type="molecule type" value="Genomic_DNA"/>
</dbReference>
<dbReference type="InterPro" id="IPR055170">
    <property type="entry name" value="GFO_IDH_MocA-like_dom"/>
</dbReference>
<evidence type="ECO:0000259" key="1">
    <source>
        <dbReference type="Pfam" id="PF22725"/>
    </source>
</evidence>
<proteinExistence type="predicted"/>
<dbReference type="Proteomes" id="UP001153404">
    <property type="component" value="Unassembled WGS sequence"/>
</dbReference>
<evidence type="ECO:0000313" key="3">
    <source>
        <dbReference type="Proteomes" id="UP001153404"/>
    </source>
</evidence>
<organism evidence="2 3">
    <name type="scientific">Cohnella rhizosphaerae</name>
    <dbReference type="NCBI Taxonomy" id="1457232"/>
    <lineage>
        <taxon>Bacteria</taxon>
        <taxon>Bacillati</taxon>
        <taxon>Bacillota</taxon>
        <taxon>Bacilli</taxon>
        <taxon>Bacillales</taxon>
        <taxon>Paenibacillaceae</taxon>
        <taxon>Cohnella</taxon>
    </lineage>
</organism>
<evidence type="ECO:0000313" key="2">
    <source>
        <dbReference type="EMBL" id="MDG0809809.1"/>
    </source>
</evidence>
<gene>
    <name evidence="2" type="ORF">OMP40_11035</name>
</gene>
<name>A0A9X4KRJ4_9BACL</name>
<reference evidence="2" key="1">
    <citation type="submission" date="2022-10" db="EMBL/GenBank/DDBJ databases">
        <title>Comparative genomic analysis of Cohnella hashimotonis sp. nov., isolated from the International Space Station.</title>
        <authorList>
            <person name="Simpson A."/>
            <person name="Venkateswaran K."/>
        </authorList>
    </citation>
    <scope>NUCLEOTIDE SEQUENCE</scope>
    <source>
        <strain evidence="2">DSM 28161</strain>
    </source>
</reference>
<comment type="caution">
    <text evidence="2">The sequence shown here is derived from an EMBL/GenBank/DDBJ whole genome shotgun (WGS) entry which is preliminary data.</text>
</comment>
<keyword evidence="3" id="KW-1185">Reference proteome</keyword>
<protein>
    <submittedName>
        <fullName evidence="2">Gfo/Idh/MocA family oxidoreductase</fullName>
    </submittedName>
</protein>
<dbReference type="AlphaFoldDB" id="A0A9X4KRJ4"/>
<feature type="domain" description="GFO/IDH/MocA-like oxidoreductase" evidence="1">
    <location>
        <begin position="8"/>
        <end position="120"/>
    </location>
</feature>
<dbReference type="Pfam" id="PF22725">
    <property type="entry name" value="GFO_IDH_MocA_C3"/>
    <property type="match status" value="1"/>
</dbReference>
<dbReference type="RefSeq" id="WP_277531298.1">
    <property type="nucleotide sequence ID" value="NZ_JAPDIA010000003.1"/>
</dbReference>
<accession>A0A9X4KRJ4</accession>
<dbReference type="SUPFAM" id="SSF55347">
    <property type="entry name" value="Glyceraldehyde-3-phosphate dehydrogenase-like, C-terminal domain"/>
    <property type="match status" value="1"/>
</dbReference>